<comment type="caution">
    <text evidence="2">The sequence shown here is derived from an EMBL/GenBank/DDBJ whole genome shotgun (WGS) entry which is preliminary data.</text>
</comment>
<sequence length="125" mass="13757">MRHISSITVNGREAHASVKHERTVSRQDVALTQNVLRTLASHASSHETASASSSIDLRGEMRPTCIHAYAARRSGCSTSCRRAQTIEAQSASDTPQTQQAHAFCRVVPLQALRSRYTRRPLTGFL</sequence>
<protein>
    <submittedName>
        <fullName evidence="2">Uncharacterized protein</fullName>
    </submittedName>
</protein>
<evidence type="ECO:0000313" key="3">
    <source>
        <dbReference type="Proteomes" id="UP001176941"/>
    </source>
</evidence>
<gene>
    <name evidence="2" type="ORF">MRATA1EN1_LOCUS31098</name>
</gene>
<feature type="region of interest" description="Disordered" evidence="1">
    <location>
        <begin position="1"/>
        <end position="24"/>
    </location>
</feature>
<keyword evidence="3" id="KW-1185">Reference proteome</keyword>
<evidence type="ECO:0000313" key="2">
    <source>
        <dbReference type="EMBL" id="CAI9149480.1"/>
    </source>
</evidence>
<proteinExistence type="predicted"/>
<evidence type="ECO:0000256" key="1">
    <source>
        <dbReference type="SAM" id="MobiDB-lite"/>
    </source>
</evidence>
<dbReference type="EMBL" id="CATKSN020000328">
    <property type="protein sequence ID" value="CAI9149480.1"/>
    <property type="molecule type" value="Genomic_DNA"/>
</dbReference>
<organism evidence="2 3">
    <name type="scientific">Rangifer tarandus platyrhynchus</name>
    <name type="common">Svalbard reindeer</name>
    <dbReference type="NCBI Taxonomy" id="3082113"/>
    <lineage>
        <taxon>Eukaryota</taxon>
        <taxon>Metazoa</taxon>
        <taxon>Chordata</taxon>
        <taxon>Craniata</taxon>
        <taxon>Vertebrata</taxon>
        <taxon>Euteleostomi</taxon>
        <taxon>Mammalia</taxon>
        <taxon>Eutheria</taxon>
        <taxon>Laurasiatheria</taxon>
        <taxon>Artiodactyla</taxon>
        <taxon>Ruminantia</taxon>
        <taxon>Pecora</taxon>
        <taxon>Cervidae</taxon>
        <taxon>Odocoileinae</taxon>
        <taxon>Rangifer</taxon>
    </lineage>
</organism>
<dbReference type="Proteomes" id="UP001176941">
    <property type="component" value="Unassembled WGS sequence"/>
</dbReference>
<reference evidence="2" key="1">
    <citation type="submission" date="2023-04" db="EMBL/GenBank/DDBJ databases">
        <authorList>
            <consortium name="ELIXIR-Norway"/>
        </authorList>
    </citation>
    <scope>NUCLEOTIDE SEQUENCE [LARGE SCALE GENOMIC DNA]</scope>
</reference>
<feature type="compositionally biased region" description="Basic and acidic residues" evidence="1">
    <location>
        <begin position="12"/>
        <end position="24"/>
    </location>
</feature>
<name>A0ABN8XLM8_RANTA</name>
<accession>A0ABN8XLM8</accession>